<organism evidence="1 2">
    <name type="scientific">Tissierella carlieri</name>
    <dbReference type="NCBI Taxonomy" id="689904"/>
    <lineage>
        <taxon>Bacteria</taxon>
        <taxon>Bacillati</taxon>
        <taxon>Bacillota</taxon>
        <taxon>Tissierellia</taxon>
        <taxon>Tissierellales</taxon>
        <taxon>Tissierellaceae</taxon>
        <taxon>Tissierella</taxon>
    </lineage>
</organism>
<dbReference type="EMBL" id="JANGAC010000011">
    <property type="protein sequence ID" value="MCQ4924310.1"/>
    <property type="molecule type" value="Genomic_DNA"/>
</dbReference>
<comment type="caution">
    <text evidence="1">The sequence shown here is derived from an EMBL/GenBank/DDBJ whole genome shotgun (WGS) entry which is preliminary data.</text>
</comment>
<proteinExistence type="predicted"/>
<keyword evidence="2" id="KW-1185">Reference proteome</keyword>
<dbReference type="Proteomes" id="UP001524478">
    <property type="component" value="Unassembled WGS sequence"/>
</dbReference>
<evidence type="ECO:0000313" key="2">
    <source>
        <dbReference type="Proteomes" id="UP001524478"/>
    </source>
</evidence>
<accession>A0ABT1SCV4</accession>
<evidence type="ECO:0000313" key="1">
    <source>
        <dbReference type="EMBL" id="MCQ4924310.1"/>
    </source>
</evidence>
<sequence length="173" mass="20228">MNEFRMLWEQHSAWTRMAITSIVFNLPDEKYTVNRLLRNPLDFGEALKPFYGDTIATNFAELLTKHLTLAADLVKAVIAGDNKKAEELEKNWYKNAEEIATLLGTINPFWSEEEWRRMLFEHLDFVKTEALDMINKDYEASIETYDKLEIQALEMADVMSNGIIKQFPCKFYC</sequence>
<protein>
    <recommendedName>
        <fullName evidence="3">Acetylglutamate kinase</fullName>
    </recommendedName>
</protein>
<evidence type="ECO:0008006" key="3">
    <source>
        <dbReference type="Google" id="ProtNLM"/>
    </source>
</evidence>
<gene>
    <name evidence="1" type="ORF">NE686_14500</name>
</gene>
<reference evidence="1 2" key="1">
    <citation type="submission" date="2022-06" db="EMBL/GenBank/DDBJ databases">
        <title>Isolation of gut microbiota from human fecal samples.</title>
        <authorList>
            <person name="Pamer E.G."/>
            <person name="Barat B."/>
            <person name="Waligurski E."/>
            <person name="Medina S."/>
            <person name="Paddock L."/>
            <person name="Mostad J."/>
        </authorList>
    </citation>
    <scope>NUCLEOTIDE SEQUENCE [LARGE SCALE GENOMIC DNA]</scope>
    <source>
        <strain evidence="1 2">DFI.7.95</strain>
    </source>
</reference>
<name>A0ABT1SCV4_9FIRM</name>
<dbReference type="RefSeq" id="WP_256312073.1">
    <property type="nucleotide sequence ID" value="NZ_JANGAC010000011.1"/>
</dbReference>